<dbReference type="InterPro" id="IPR013210">
    <property type="entry name" value="LRR_N_plant-typ"/>
</dbReference>
<dbReference type="InterPro" id="IPR032675">
    <property type="entry name" value="LRR_dom_sf"/>
</dbReference>
<keyword evidence="7" id="KW-0472">Membrane</keyword>
<feature type="domain" description="Leucine-rich repeat-containing N-terminal plant-type" evidence="10">
    <location>
        <begin position="38"/>
        <end position="79"/>
    </location>
</feature>
<evidence type="ECO:0000256" key="1">
    <source>
        <dbReference type="ARBA" id="ARBA00004479"/>
    </source>
</evidence>
<evidence type="ECO:0000256" key="6">
    <source>
        <dbReference type="ARBA" id="ARBA00022989"/>
    </source>
</evidence>
<gene>
    <name evidence="11" type="ORF">VNO80_26996</name>
</gene>
<dbReference type="InterPro" id="IPR046956">
    <property type="entry name" value="RLP23-like"/>
</dbReference>
<evidence type="ECO:0000313" key="11">
    <source>
        <dbReference type="EMBL" id="KAK7335219.1"/>
    </source>
</evidence>
<keyword evidence="3" id="KW-0812">Transmembrane</keyword>
<name>A0AAN9LG07_PHACN</name>
<evidence type="ECO:0000256" key="8">
    <source>
        <dbReference type="ARBA" id="ARBA00023170"/>
    </source>
</evidence>
<dbReference type="PANTHER" id="PTHR48063">
    <property type="entry name" value="LRR RECEPTOR-LIKE KINASE"/>
    <property type="match status" value="1"/>
</dbReference>
<keyword evidence="8" id="KW-0675">Receptor</keyword>
<evidence type="ECO:0000256" key="5">
    <source>
        <dbReference type="ARBA" id="ARBA00022737"/>
    </source>
</evidence>
<comment type="caution">
    <text evidence="11">The sequence shown here is derived from an EMBL/GenBank/DDBJ whole genome shotgun (WGS) entry which is preliminary data.</text>
</comment>
<dbReference type="EMBL" id="JAYMYR010000010">
    <property type="protein sequence ID" value="KAK7335219.1"/>
    <property type="molecule type" value="Genomic_DNA"/>
</dbReference>
<accession>A0AAN9LG07</accession>
<keyword evidence="2" id="KW-0433">Leucine-rich repeat</keyword>
<keyword evidence="5" id="KW-0677">Repeat</keyword>
<protein>
    <recommendedName>
        <fullName evidence="10">Leucine-rich repeat-containing N-terminal plant-type domain-containing protein</fullName>
    </recommendedName>
</protein>
<evidence type="ECO:0000313" key="12">
    <source>
        <dbReference type="Proteomes" id="UP001374584"/>
    </source>
</evidence>
<dbReference type="SUPFAM" id="SSF52058">
    <property type="entry name" value="L domain-like"/>
    <property type="match status" value="1"/>
</dbReference>
<keyword evidence="4" id="KW-0732">Signal</keyword>
<dbReference type="Pfam" id="PF08263">
    <property type="entry name" value="LRRNT_2"/>
    <property type="match status" value="1"/>
</dbReference>
<dbReference type="Gene3D" id="3.80.10.10">
    <property type="entry name" value="Ribonuclease Inhibitor"/>
    <property type="match status" value="1"/>
</dbReference>
<keyword evidence="9" id="KW-0325">Glycoprotein</keyword>
<reference evidence="11 12" key="1">
    <citation type="submission" date="2024-01" db="EMBL/GenBank/DDBJ databases">
        <title>The genomes of 5 underutilized Papilionoideae crops provide insights into root nodulation and disease resistanc.</title>
        <authorList>
            <person name="Jiang F."/>
        </authorList>
    </citation>
    <scope>NUCLEOTIDE SEQUENCE [LARGE SCALE GENOMIC DNA]</scope>
    <source>
        <strain evidence="11">JINMINGXINNONG_FW02</strain>
        <tissue evidence="11">Leaves</tissue>
    </source>
</reference>
<evidence type="ECO:0000259" key="10">
    <source>
        <dbReference type="Pfam" id="PF08263"/>
    </source>
</evidence>
<comment type="subcellular location">
    <subcellularLocation>
        <location evidence="1">Membrane</location>
        <topology evidence="1">Single-pass type I membrane protein</topology>
    </subcellularLocation>
</comment>
<evidence type="ECO:0000256" key="9">
    <source>
        <dbReference type="ARBA" id="ARBA00023180"/>
    </source>
</evidence>
<dbReference type="GO" id="GO:0016020">
    <property type="term" value="C:membrane"/>
    <property type="evidence" value="ECO:0007669"/>
    <property type="project" value="UniProtKB-SubCell"/>
</dbReference>
<evidence type="ECO:0000256" key="2">
    <source>
        <dbReference type="ARBA" id="ARBA00022614"/>
    </source>
</evidence>
<keyword evidence="12" id="KW-1185">Reference proteome</keyword>
<evidence type="ECO:0000256" key="7">
    <source>
        <dbReference type="ARBA" id="ARBA00023136"/>
    </source>
</evidence>
<dbReference type="Proteomes" id="UP001374584">
    <property type="component" value="Unassembled WGS sequence"/>
</dbReference>
<organism evidence="11 12">
    <name type="scientific">Phaseolus coccineus</name>
    <name type="common">Scarlet runner bean</name>
    <name type="synonym">Phaseolus multiflorus</name>
    <dbReference type="NCBI Taxonomy" id="3886"/>
    <lineage>
        <taxon>Eukaryota</taxon>
        <taxon>Viridiplantae</taxon>
        <taxon>Streptophyta</taxon>
        <taxon>Embryophyta</taxon>
        <taxon>Tracheophyta</taxon>
        <taxon>Spermatophyta</taxon>
        <taxon>Magnoliopsida</taxon>
        <taxon>eudicotyledons</taxon>
        <taxon>Gunneridae</taxon>
        <taxon>Pentapetalae</taxon>
        <taxon>rosids</taxon>
        <taxon>fabids</taxon>
        <taxon>Fabales</taxon>
        <taxon>Fabaceae</taxon>
        <taxon>Papilionoideae</taxon>
        <taxon>50 kb inversion clade</taxon>
        <taxon>NPAAA clade</taxon>
        <taxon>indigoferoid/millettioid clade</taxon>
        <taxon>Phaseoleae</taxon>
        <taxon>Phaseolus</taxon>
    </lineage>
</organism>
<keyword evidence="6" id="KW-1133">Transmembrane helix</keyword>
<sequence length="143" mass="16374">MFNLVFHMELYRKKWWLVLLLGAIVVFGDVLGTNGCFQEEKRALLDFKASYGNESYVLLPSWLNDPKSNCCAWERVTCNSSSGHIIHLALGNLHRIDETEMGSFCFNPTRSLNWSFFLPLRELRSLGLSNYCFSGIIWNAGTI</sequence>
<evidence type="ECO:0000256" key="3">
    <source>
        <dbReference type="ARBA" id="ARBA00022692"/>
    </source>
</evidence>
<proteinExistence type="predicted"/>
<dbReference type="AlphaFoldDB" id="A0AAN9LG07"/>
<dbReference type="PANTHER" id="PTHR48063:SF35">
    <property type="entry name" value="RECEPTOR-LIKE PROTEIN 12"/>
    <property type="match status" value="1"/>
</dbReference>
<evidence type="ECO:0000256" key="4">
    <source>
        <dbReference type="ARBA" id="ARBA00022729"/>
    </source>
</evidence>